<dbReference type="InterPro" id="IPR037699">
    <property type="entry name" value="At5g65660-like"/>
</dbReference>
<name>A0ABP0VMI1_9BRYO</name>
<keyword evidence="1" id="KW-1133">Transmembrane helix</keyword>
<sequence>MALNFQPKKEAVVHMANPPLAVHDDLAPSLMGPEPKQHAGRLHVTLETAIIVIMVFGVGALCSCCYHWGWRLQHNQAQGSSPTESTLSNYVLEDPSGIPEDVNSRSMDPQKTQKMKQEYTMQVLMPGDDVPRFIAWTAPHRIPPVLDPTEISL</sequence>
<evidence type="ECO:0000313" key="2">
    <source>
        <dbReference type="EMBL" id="CAK9255639.1"/>
    </source>
</evidence>
<reference evidence="2 3" key="1">
    <citation type="submission" date="2024-02" db="EMBL/GenBank/DDBJ databases">
        <authorList>
            <consortium name="ELIXIR-Norway"/>
            <consortium name="Elixir Norway"/>
        </authorList>
    </citation>
    <scope>NUCLEOTIDE SEQUENCE [LARGE SCALE GENOMIC DNA]</scope>
</reference>
<dbReference type="PANTHER" id="PTHR34291">
    <property type="entry name" value="HYDROXYPROLINE-RICH GLYCOPROTEIN FAMILY PROTEIN"/>
    <property type="match status" value="1"/>
</dbReference>
<gene>
    <name evidence="2" type="ORF">CSSPJE1EN1_LOCUS1117</name>
</gene>
<evidence type="ECO:0000256" key="1">
    <source>
        <dbReference type="SAM" id="Phobius"/>
    </source>
</evidence>
<evidence type="ECO:0000313" key="3">
    <source>
        <dbReference type="Proteomes" id="UP001497444"/>
    </source>
</evidence>
<dbReference type="PANTHER" id="PTHR34291:SF1">
    <property type="entry name" value="HYDROXYPROLINE-RICH GLYCOPROTEIN FAMILY PROTEIN"/>
    <property type="match status" value="1"/>
</dbReference>
<accession>A0ABP0VMI1</accession>
<organism evidence="2 3">
    <name type="scientific">Sphagnum jensenii</name>
    <dbReference type="NCBI Taxonomy" id="128206"/>
    <lineage>
        <taxon>Eukaryota</taxon>
        <taxon>Viridiplantae</taxon>
        <taxon>Streptophyta</taxon>
        <taxon>Embryophyta</taxon>
        <taxon>Bryophyta</taxon>
        <taxon>Sphagnophytina</taxon>
        <taxon>Sphagnopsida</taxon>
        <taxon>Sphagnales</taxon>
        <taxon>Sphagnaceae</taxon>
        <taxon>Sphagnum</taxon>
    </lineage>
</organism>
<dbReference type="Proteomes" id="UP001497444">
    <property type="component" value="Chromosome 1"/>
</dbReference>
<keyword evidence="3" id="KW-1185">Reference proteome</keyword>
<keyword evidence="1" id="KW-0472">Membrane</keyword>
<protein>
    <submittedName>
        <fullName evidence="2">Uncharacterized protein</fullName>
    </submittedName>
</protein>
<keyword evidence="1" id="KW-0812">Transmembrane</keyword>
<proteinExistence type="predicted"/>
<feature type="transmembrane region" description="Helical" evidence="1">
    <location>
        <begin position="49"/>
        <end position="69"/>
    </location>
</feature>
<dbReference type="EMBL" id="OZ020096">
    <property type="protein sequence ID" value="CAK9255639.1"/>
    <property type="molecule type" value="Genomic_DNA"/>
</dbReference>